<protein>
    <submittedName>
        <fullName evidence="1">Uncharacterized protein</fullName>
    </submittedName>
</protein>
<dbReference type="Proteomes" id="UP000192277">
    <property type="component" value="Unassembled WGS sequence"/>
</dbReference>
<evidence type="ECO:0000313" key="1">
    <source>
        <dbReference type="EMBL" id="OQP52410.1"/>
    </source>
</evidence>
<reference evidence="1 2" key="1">
    <citation type="submission" date="2016-04" db="EMBL/GenBank/DDBJ databases">
        <authorList>
            <person name="Chen L."/>
            <person name="Zhuang W."/>
            <person name="Wang G."/>
        </authorList>
    </citation>
    <scope>NUCLEOTIDE SEQUENCE [LARGE SCALE GENOMIC DNA]</scope>
    <source>
        <strain evidence="2">GR20</strain>
    </source>
</reference>
<gene>
    <name evidence="1" type="ORF">A4D02_24800</name>
</gene>
<sequence>MHLEAIPIDDLYVTRVAEPLVASMSQVCQNTGKHNSVVYVQKFVVHILSFINGVYLLDVRLCYEVG</sequence>
<accession>A0ABX3P253</accession>
<name>A0ABX3P253_9BACT</name>
<organism evidence="1 2">
    <name type="scientific">Niastella koreensis</name>
    <dbReference type="NCBI Taxonomy" id="354356"/>
    <lineage>
        <taxon>Bacteria</taxon>
        <taxon>Pseudomonadati</taxon>
        <taxon>Bacteroidota</taxon>
        <taxon>Chitinophagia</taxon>
        <taxon>Chitinophagales</taxon>
        <taxon>Chitinophagaceae</taxon>
        <taxon>Niastella</taxon>
    </lineage>
</organism>
<dbReference type="EMBL" id="LWBO01000004">
    <property type="protein sequence ID" value="OQP52410.1"/>
    <property type="molecule type" value="Genomic_DNA"/>
</dbReference>
<comment type="caution">
    <text evidence="1">The sequence shown here is derived from an EMBL/GenBank/DDBJ whole genome shotgun (WGS) entry which is preliminary data.</text>
</comment>
<keyword evidence="2" id="KW-1185">Reference proteome</keyword>
<proteinExistence type="predicted"/>
<evidence type="ECO:0000313" key="2">
    <source>
        <dbReference type="Proteomes" id="UP000192277"/>
    </source>
</evidence>